<comment type="caution">
    <text evidence="12">The sequence shown here is derived from an EMBL/GenBank/DDBJ whole genome shotgun (WGS) entry which is preliminary data.</text>
</comment>
<feature type="domain" description="GHMP kinase C-terminal" evidence="11">
    <location>
        <begin position="219"/>
        <end position="280"/>
    </location>
</feature>
<comment type="pathway">
    <text evidence="9">Isoprenoid biosynthesis; isopentenyl diphosphate biosynthesis via DXP pathway; isopentenyl diphosphate from 1-deoxy-D-xylulose 5-phosphate: step 3/6.</text>
</comment>
<protein>
    <recommendedName>
        <fullName evidence="3 9">4-diphosphocytidyl-2-C-methyl-D-erythritol kinase</fullName>
        <shortName evidence="9">CMK</shortName>
        <ecNumber evidence="2 9">2.7.1.148</ecNumber>
    </recommendedName>
    <alternativeName>
        <fullName evidence="8 9">4-(cytidine-5'-diphospho)-2-C-methyl-D-erythritol kinase</fullName>
    </alternativeName>
</protein>
<evidence type="ECO:0000256" key="2">
    <source>
        <dbReference type="ARBA" id="ARBA00012052"/>
    </source>
</evidence>
<evidence type="ECO:0000256" key="5">
    <source>
        <dbReference type="ARBA" id="ARBA00022741"/>
    </source>
</evidence>
<comment type="similarity">
    <text evidence="1 9">Belongs to the GHMP kinase family. IspE subfamily.</text>
</comment>
<comment type="function">
    <text evidence="9">Catalyzes the phosphorylation of the position 2 hydroxy group of 4-diphosphocytidyl-2C-methyl-D-erythritol.</text>
</comment>
<sequence length="295" mass="32191">MSQSLASFAKINLFLHITGKRPDGYHDLFSLMTKITLADEMTLTFKVPGVRVFCNHPLVPQDQTNLAHRAATLFFRSCEKQKKNISVPGVAIDIRKHIPVGGGLGGGSSNAAAVLSTLNARCHDPFSQNELIKMGQHLGADVPFFLYGDTALATGMGETLNQVPKLFPIHVVVCDPGIAVSTASVFQNHDLCLTSSGKYTIETASNILSARQDVDIRPYLHNDLEAATFRVYPEVRVARDEIAQLLQRTVLMSGSGGSLFALFSDEKKAGHGYDRLLTHWAGGKKRVFLTALQQQ</sequence>
<name>S0G5V0_9BACT</name>
<dbReference type="Pfam" id="PF08544">
    <property type="entry name" value="GHMP_kinases_C"/>
    <property type="match status" value="1"/>
</dbReference>
<feature type="binding site" evidence="9">
    <location>
        <begin position="99"/>
        <end position="109"/>
    </location>
    <ligand>
        <name>ATP</name>
        <dbReference type="ChEBI" id="CHEBI:30616"/>
    </ligand>
</feature>
<keyword evidence="7 9" id="KW-0067">ATP-binding</keyword>
<dbReference type="InterPro" id="IPR014721">
    <property type="entry name" value="Ribsml_uS5_D2-typ_fold_subgr"/>
</dbReference>
<dbReference type="Gene3D" id="3.30.70.890">
    <property type="entry name" value="GHMP kinase, C-terminal domain"/>
    <property type="match status" value="1"/>
</dbReference>
<keyword evidence="13" id="KW-1185">Reference proteome</keyword>
<dbReference type="SUPFAM" id="SSF54211">
    <property type="entry name" value="Ribosomal protein S5 domain 2-like"/>
    <property type="match status" value="1"/>
</dbReference>
<dbReference type="EC" id="2.7.1.148" evidence="2 9"/>
<keyword evidence="5 9" id="KW-0547">Nucleotide-binding</keyword>
<dbReference type="InterPro" id="IPR036554">
    <property type="entry name" value="GHMP_kinase_C_sf"/>
</dbReference>
<dbReference type="PATRIC" id="fig|1286635.3.peg.2254"/>
<dbReference type="OrthoDB" id="9809438at2"/>
<evidence type="ECO:0000256" key="8">
    <source>
        <dbReference type="ARBA" id="ARBA00032554"/>
    </source>
</evidence>
<dbReference type="InterPro" id="IPR013750">
    <property type="entry name" value="GHMP_kinase_C_dom"/>
</dbReference>
<dbReference type="PANTHER" id="PTHR43527">
    <property type="entry name" value="4-DIPHOSPHOCYTIDYL-2-C-METHYL-D-ERYTHRITOL KINASE, CHLOROPLASTIC"/>
    <property type="match status" value="1"/>
</dbReference>
<evidence type="ECO:0000259" key="10">
    <source>
        <dbReference type="Pfam" id="PF00288"/>
    </source>
</evidence>
<feature type="domain" description="GHMP kinase N-terminal" evidence="10">
    <location>
        <begin position="65"/>
        <end position="148"/>
    </location>
</feature>
<evidence type="ECO:0000256" key="7">
    <source>
        <dbReference type="ARBA" id="ARBA00022840"/>
    </source>
</evidence>
<proteinExistence type="inferred from homology"/>
<dbReference type="GO" id="GO:0050515">
    <property type="term" value="F:4-(cytidine 5'-diphospho)-2-C-methyl-D-erythritol kinase activity"/>
    <property type="evidence" value="ECO:0007669"/>
    <property type="project" value="UniProtKB-UniRule"/>
</dbReference>
<evidence type="ECO:0000256" key="9">
    <source>
        <dbReference type="HAMAP-Rule" id="MF_00061"/>
    </source>
</evidence>
<dbReference type="InterPro" id="IPR006204">
    <property type="entry name" value="GHMP_kinase_N_dom"/>
</dbReference>
<dbReference type="UniPathway" id="UPA00056">
    <property type="reaction ID" value="UER00094"/>
</dbReference>
<organism evidence="12 13">
    <name type="scientific">Desulfotignum phosphitoxidans DSM 13687</name>
    <dbReference type="NCBI Taxonomy" id="1286635"/>
    <lineage>
        <taxon>Bacteria</taxon>
        <taxon>Pseudomonadati</taxon>
        <taxon>Thermodesulfobacteriota</taxon>
        <taxon>Desulfobacteria</taxon>
        <taxon>Desulfobacterales</taxon>
        <taxon>Desulfobacteraceae</taxon>
        <taxon>Desulfotignum</taxon>
    </lineage>
</organism>
<gene>
    <name evidence="9 12" type="primary">ispE</name>
    <name evidence="12" type="ORF">Dpo_4c02180</name>
</gene>
<dbReference type="InterPro" id="IPR020568">
    <property type="entry name" value="Ribosomal_Su5_D2-typ_SF"/>
</dbReference>
<feature type="active site" evidence="9">
    <location>
        <position position="141"/>
    </location>
</feature>
<evidence type="ECO:0000313" key="12">
    <source>
        <dbReference type="EMBL" id="EMS79666.1"/>
    </source>
</evidence>
<dbReference type="SUPFAM" id="SSF55060">
    <property type="entry name" value="GHMP Kinase, C-terminal domain"/>
    <property type="match status" value="1"/>
</dbReference>
<dbReference type="PIRSF" id="PIRSF010376">
    <property type="entry name" value="IspE"/>
    <property type="match status" value="1"/>
</dbReference>
<evidence type="ECO:0000313" key="13">
    <source>
        <dbReference type="Proteomes" id="UP000014216"/>
    </source>
</evidence>
<dbReference type="Gene3D" id="3.30.230.10">
    <property type="match status" value="1"/>
</dbReference>
<keyword evidence="6 9" id="KW-0418">Kinase</keyword>
<evidence type="ECO:0000256" key="4">
    <source>
        <dbReference type="ARBA" id="ARBA00022679"/>
    </source>
</evidence>
<dbReference type="Pfam" id="PF00288">
    <property type="entry name" value="GHMP_kinases_N"/>
    <property type="match status" value="1"/>
</dbReference>
<dbReference type="GO" id="GO:0005524">
    <property type="term" value="F:ATP binding"/>
    <property type="evidence" value="ECO:0007669"/>
    <property type="project" value="UniProtKB-UniRule"/>
</dbReference>
<evidence type="ECO:0000259" key="11">
    <source>
        <dbReference type="Pfam" id="PF08544"/>
    </source>
</evidence>
<dbReference type="GO" id="GO:0016114">
    <property type="term" value="P:terpenoid biosynthetic process"/>
    <property type="evidence" value="ECO:0007669"/>
    <property type="project" value="UniProtKB-UniRule"/>
</dbReference>
<evidence type="ECO:0000256" key="6">
    <source>
        <dbReference type="ARBA" id="ARBA00022777"/>
    </source>
</evidence>
<dbReference type="AlphaFoldDB" id="S0G5V0"/>
<dbReference type="EMBL" id="APJX01000004">
    <property type="protein sequence ID" value="EMS79666.1"/>
    <property type="molecule type" value="Genomic_DNA"/>
</dbReference>
<dbReference type="NCBIfam" id="TIGR00154">
    <property type="entry name" value="ispE"/>
    <property type="match status" value="1"/>
</dbReference>
<feature type="active site" evidence="9">
    <location>
        <position position="10"/>
    </location>
</feature>
<dbReference type="HAMAP" id="MF_00061">
    <property type="entry name" value="IspE"/>
    <property type="match status" value="1"/>
</dbReference>
<dbReference type="RefSeq" id="WP_006965919.1">
    <property type="nucleotide sequence ID" value="NZ_APJX01000004.1"/>
</dbReference>
<evidence type="ECO:0000256" key="3">
    <source>
        <dbReference type="ARBA" id="ARBA00017473"/>
    </source>
</evidence>
<keyword evidence="9" id="KW-0414">Isoprene biosynthesis</keyword>
<evidence type="ECO:0000256" key="1">
    <source>
        <dbReference type="ARBA" id="ARBA00009684"/>
    </source>
</evidence>
<accession>S0G5V0</accession>
<dbReference type="InterPro" id="IPR004424">
    <property type="entry name" value="IspE"/>
</dbReference>
<dbReference type="PANTHER" id="PTHR43527:SF2">
    <property type="entry name" value="4-DIPHOSPHOCYTIDYL-2-C-METHYL-D-ERYTHRITOL KINASE, CHLOROPLASTIC"/>
    <property type="match status" value="1"/>
</dbReference>
<comment type="catalytic activity">
    <reaction evidence="9">
        <text>4-CDP-2-C-methyl-D-erythritol + ATP = 4-CDP-2-C-methyl-D-erythritol 2-phosphate + ADP + H(+)</text>
        <dbReference type="Rhea" id="RHEA:18437"/>
        <dbReference type="ChEBI" id="CHEBI:15378"/>
        <dbReference type="ChEBI" id="CHEBI:30616"/>
        <dbReference type="ChEBI" id="CHEBI:57823"/>
        <dbReference type="ChEBI" id="CHEBI:57919"/>
        <dbReference type="ChEBI" id="CHEBI:456216"/>
        <dbReference type="EC" id="2.7.1.148"/>
    </reaction>
</comment>
<keyword evidence="4 9" id="KW-0808">Transferase</keyword>
<reference evidence="12 13" key="1">
    <citation type="journal article" date="2013" name="Genome Announc.">
        <title>Draft Genome Sequence of Desulfotignum phosphitoxidans DSM 13687 Strain FiPS-3.</title>
        <authorList>
            <person name="Poehlein A."/>
            <person name="Daniel R."/>
            <person name="Simeonova D.D."/>
        </authorList>
    </citation>
    <scope>NUCLEOTIDE SEQUENCE [LARGE SCALE GENOMIC DNA]</scope>
    <source>
        <strain evidence="12 13">DSM 13687</strain>
    </source>
</reference>
<dbReference type="GO" id="GO:0019288">
    <property type="term" value="P:isopentenyl diphosphate biosynthetic process, methylerythritol 4-phosphate pathway"/>
    <property type="evidence" value="ECO:0007669"/>
    <property type="project" value="UniProtKB-UniRule"/>
</dbReference>
<dbReference type="Proteomes" id="UP000014216">
    <property type="component" value="Unassembled WGS sequence"/>
</dbReference>